<evidence type="ECO:0000256" key="1">
    <source>
        <dbReference type="ARBA" id="ARBA00022759"/>
    </source>
</evidence>
<sequence length="255" mass="27149">MNNLIVLGSGTALPDAERENSGYVWQSEAGLVLLDCGGSPYRRMLKYGLDPRQLRAIFISHNHPDHLMGLPSLLLHLWLAQHNGELLVFGNQRTIATAEAVIQAADLGIHAITPSFQTVADAGGTIELPFDLGASFSSAATYHSRPTLALRIDQPGKRSLVYGADSGPCEALVGLSQGAHTLIHECTVSTPFETHSTPEQAATTAQSAGVQRLILTHYSPINTAPEAEVLARVAKIFQGEVLIAHDGAVFALSEA</sequence>
<dbReference type="PANTHER" id="PTHR46018">
    <property type="entry name" value="ZINC PHOSPHODIESTERASE ELAC PROTEIN 1"/>
    <property type="match status" value="1"/>
</dbReference>
<keyword evidence="4" id="KW-1185">Reference proteome</keyword>
<reference evidence="3 4" key="1">
    <citation type="submission" date="2015-07" db="EMBL/GenBank/DDBJ databases">
        <title>Whole genome sequence of Herpetosiphon geysericola DSM 7119.</title>
        <authorList>
            <person name="Hemp J."/>
            <person name="Ward L.M."/>
            <person name="Pace L.A."/>
            <person name="Fischer W.W."/>
        </authorList>
    </citation>
    <scope>NUCLEOTIDE SEQUENCE [LARGE SCALE GENOMIC DNA]</scope>
    <source>
        <strain evidence="3 4">DSM 7119</strain>
    </source>
</reference>
<dbReference type="AlphaFoldDB" id="A0A0P6YL60"/>
<dbReference type="SUPFAM" id="SSF56281">
    <property type="entry name" value="Metallo-hydrolase/oxidoreductase"/>
    <property type="match status" value="1"/>
</dbReference>
<accession>A0A0P6YL60</accession>
<dbReference type="CDD" id="cd16272">
    <property type="entry name" value="RNaseZ_MBL-fold"/>
    <property type="match status" value="1"/>
</dbReference>
<evidence type="ECO:0000313" key="3">
    <source>
        <dbReference type="EMBL" id="KPL85972.1"/>
    </source>
</evidence>
<keyword evidence="1" id="KW-0540">Nuclease</keyword>
<name>A0A0P6YL60_9CHLR</name>
<dbReference type="STRING" id="70996.SE18_13830"/>
<dbReference type="Gene3D" id="3.60.15.10">
    <property type="entry name" value="Ribonuclease Z/Hydroxyacylglutathione hydrolase-like"/>
    <property type="match status" value="1"/>
</dbReference>
<protein>
    <recommendedName>
        <fullName evidence="2">Metallo-beta-lactamase domain-containing protein</fullName>
    </recommendedName>
</protein>
<dbReference type="Proteomes" id="UP000050277">
    <property type="component" value="Unassembled WGS sequence"/>
</dbReference>
<keyword evidence="1" id="KW-0255">Endonuclease</keyword>
<feature type="domain" description="Metallo-beta-lactamase" evidence="2">
    <location>
        <begin position="32"/>
        <end position="218"/>
    </location>
</feature>
<dbReference type="OrthoDB" id="9800940at2"/>
<dbReference type="EMBL" id="LGKP01000022">
    <property type="protein sequence ID" value="KPL85972.1"/>
    <property type="molecule type" value="Genomic_DNA"/>
</dbReference>
<evidence type="ECO:0000313" key="4">
    <source>
        <dbReference type="Proteomes" id="UP000050277"/>
    </source>
</evidence>
<dbReference type="InterPro" id="IPR001279">
    <property type="entry name" value="Metallo-B-lactamas"/>
</dbReference>
<comment type="caution">
    <text evidence="3">The sequence shown here is derived from an EMBL/GenBank/DDBJ whole genome shotgun (WGS) entry which is preliminary data.</text>
</comment>
<organism evidence="3 4">
    <name type="scientific">Herpetosiphon geysericola</name>
    <dbReference type="NCBI Taxonomy" id="70996"/>
    <lineage>
        <taxon>Bacteria</taxon>
        <taxon>Bacillati</taxon>
        <taxon>Chloroflexota</taxon>
        <taxon>Chloroflexia</taxon>
        <taxon>Herpetosiphonales</taxon>
        <taxon>Herpetosiphonaceae</taxon>
        <taxon>Herpetosiphon</taxon>
    </lineage>
</organism>
<gene>
    <name evidence="3" type="ORF">SE18_13830</name>
</gene>
<evidence type="ECO:0000259" key="2">
    <source>
        <dbReference type="Pfam" id="PF12706"/>
    </source>
</evidence>
<proteinExistence type="predicted"/>
<dbReference type="PANTHER" id="PTHR46018:SF2">
    <property type="entry name" value="ZINC PHOSPHODIESTERASE ELAC PROTEIN 1"/>
    <property type="match status" value="1"/>
</dbReference>
<dbReference type="RefSeq" id="WP_054535049.1">
    <property type="nucleotide sequence ID" value="NZ_LGKP01000022.1"/>
</dbReference>
<dbReference type="Pfam" id="PF12706">
    <property type="entry name" value="Lactamase_B_2"/>
    <property type="match status" value="1"/>
</dbReference>
<dbReference type="GO" id="GO:0042781">
    <property type="term" value="F:3'-tRNA processing endoribonuclease activity"/>
    <property type="evidence" value="ECO:0007669"/>
    <property type="project" value="TreeGrafter"/>
</dbReference>
<dbReference type="InterPro" id="IPR036866">
    <property type="entry name" value="RibonucZ/Hydroxyglut_hydro"/>
</dbReference>
<keyword evidence="1" id="KW-0378">Hydrolase</keyword>